<feature type="compositionally biased region" description="Polar residues" evidence="1">
    <location>
        <begin position="235"/>
        <end position="247"/>
    </location>
</feature>
<feature type="compositionally biased region" description="Basic and acidic residues" evidence="1">
    <location>
        <begin position="357"/>
        <end position="367"/>
    </location>
</feature>
<evidence type="ECO:0000313" key="3">
    <source>
        <dbReference type="Proteomes" id="UP001151760"/>
    </source>
</evidence>
<feature type="region of interest" description="Disordered" evidence="1">
    <location>
        <begin position="322"/>
        <end position="367"/>
    </location>
</feature>
<dbReference type="Proteomes" id="UP001151760">
    <property type="component" value="Unassembled WGS sequence"/>
</dbReference>
<comment type="caution">
    <text evidence="2">The sequence shown here is derived from an EMBL/GenBank/DDBJ whole genome shotgun (WGS) entry which is preliminary data.</text>
</comment>
<feature type="region of interest" description="Disordered" evidence="1">
    <location>
        <begin position="234"/>
        <end position="290"/>
    </location>
</feature>
<name>A0ABQ5HWH1_9ASTR</name>
<evidence type="ECO:0000313" key="2">
    <source>
        <dbReference type="EMBL" id="GJT92200.1"/>
    </source>
</evidence>
<feature type="compositionally biased region" description="Basic and acidic residues" evidence="1">
    <location>
        <begin position="324"/>
        <end position="342"/>
    </location>
</feature>
<proteinExistence type="predicted"/>
<reference evidence="2" key="1">
    <citation type="journal article" date="2022" name="Int. J. Mol. Sci.">
        <title>Draft Genome of Tanacetum Coccineum: Genomic Comparison of Closely Related Tanacetum-Family Plants.</title>
        <authorList>
            <person name="Yamashiro T."/>
            <person name="Shiraishi A."/>
            <person name="Nakayama K."/>
            <person name="Satake H."/>
        </authorList>
    </citation>
    <scope>NUCLEOTIDE SEQUENCE</scope>
</reference>
<feature type="compositionally biased region" description="Acidic residues" evidence="1">
    <location>
        <begin position="343"/>
        <end position="356"/>
    </location>
</feature>
<feature type="compositionally biased region" description="Polar residues" evidence="1">
    <location>
        <begin position="96"/>
        <end position="114"/>
    </location>
</feature>
<feature type="compositionally biased region" description="Basic and acidic residues" evidence="1">
    <location>
        <begin position="1"/>
        <end position="13"/>
    </location>
</feature>
<keyword evidence="3" id="KW-1185">Reference proteome</keyword>
<feature type="region of interest" description="Disordered" evidence="1">
    <location>
        <begin position="1"/>
        <end position="69"/>
    </location>
</feature>
<reference evidence="2" key="2">
    <citation type="submission" date="2022-01" db="EMBL/GenBank/DDBJ databases">
        <authorList>
            <person name="Yamashiro T."/>
            <person name="Shiraishi A."/>
            <person name="Satake H."/>
            <person name="Nakayama K."/>
        </authorList>
    </citation>
    <scope>NUCLEOTIDE SEQUENCE</scope>
</reference>
<evidence type="ECO:0000256" key="1">
    <source>
        <dbReference type="SAM" id="MobiDB-lite"/>
    </source>
</evidence>
<protein>
    <submittedName>
        <fullName evidence="2">Uncharacterized protein</fullName>
    </submittedName>
</protein>
<dbReference type="PANTHER" id="PTHR31008">
    <property type="entry name" value="COP1-INTERACTING PROTEIN-RELATED"/>
    <property type="match status" value="1"/>
</dbReference>
<feature type="compositionally biased region" description="Polar residues" evidence="1">
    <location>
        <begin position="459"/>
        <end position="468"/>
    </location>
</feature>
<feature type="region of interest" description="Disordered" evidence="1">
    <location>
        <begin position="86"/>
        <end position="144"/>
    </location>
</feature>
<gene>
    <name evidence="2" type="ORF">Tco_1081045</name>
</gene>
<dbReference type="PANTHER" id="PTHR31008:SF44">
    <property type="entry name" value="DUF4005 DOMAIN-CONTAINING PROTEIN"/>
    <property type="match status" value="1"/>
</dbReference>
<organism evidence="2 3">
    <name type="scientific">Tanacetum coccineum</name>
    <dbReference type="NCBI Taxonomy" id="301880"/>
    <lineage>
        <taxon>Eukaryota</taxon>
        <taxon>Viridiplantae</taxon>
        <taxon>Streptophyta</taxon>
        <taxon>Embryophyta</taxon>
        <taxon>Tracheophyta</taxon>
        <taxon>Spermatophyta</taxon>
        <taxon>Magnoliopsida</taxon>
        <taxon>eudicotyledons</taxon>
        <taxon>Gunneridae</taxon>
        <taxon>Pentapetalae</taxon>
        <taxon>asterids</taxon>
        <taxon>campanulids</taxon>
        <taxon>Asterales</taxon>
        <taxon>Asteraceae</taxon>
        <taxon>Asteroideae</taxon>
        <taxon>Anthemideae</taxon>
        <taxon>Anthemidinae</taxon>
        <taxon>Tanacetum</taxon>
    </lineage>
</organism>
<accession>A0ABQ5HWH1</accession>
<dbReference type="EMBL" id="BQNB010020086">
    <property type="protein sequence ID" value="GJT92200.1"/>
    <property type="molecule type" value="Genomic_DNA"/>
</dbReference>
<sequence length="514" mass="57315">MNSVEVQKEDSISTKEQYTESGPQKPKFQKKVKKDDGSGYVHGYSSTPPSGKFFQGGSGSRQLKGNQELNDELKVKANELEKLFAEHKLRVPGDQPNPTRQSKASDVESDQTTRLAYRKQVADPIPEQQRMFESPIPVMDSGGRNHNRLLQAEVEFSDDSRGKLYDSYMKKRDARLRESWDSNGAEKEARMKAMNDSLERLPLDFGQLQDDGDLSGLGLSRNIQASKAAARYQLRNYTRSRSNNNEEMPSVKEDKSRRSQSLRKRSVTSLESSEGVILTPPNEGHMKSSKNVEPRWFLRKNTGIGPGAGSVAAKMKASMVSEAVSKDEEYDKPVSEPDVKDDGLEELDTIETEDQIVADKVESRMSPESEILINSESENGNTSQSFSQVDHTLVAELPATVTSPFPVQDSPARIRKKWGIAQKSSPIANSSGIQSRKDMAKGFKRLLNFGRKSRHTDNLSDYISATTSEGDDDTKDGTDLANRSSEDLRKSRMGYSHGFNESDFYGDEGRPSFP</sequence>
<feature type="region of interest" description="Disordered" evidence="1">
    <location>
        <begin position="457"/>
        <end position="514"/>
    </location>
</feature>